<reference evidence="3 4" key="1">
    <citation type="submission" date="2015-11" db="EMBL/GenBank/DDBJ databases">
        <title>Whole-Genome Sequence of Candidatus Oderbacter manganicum from the National Park Lower Oder Valley, Germany.</title>
        <authorList>
            <person name="Braun B."/>
            <person name="Liere K."/>
            <person name="Szewzyk U."/>
        </authorList>
    </citation>
    <scope>NUCLEOTIDE SEQUENCE [LARGE SCALE GENOMIC DNA]</scope>
    <source>
        <strain evidence="3 4">OTSz_A_272</strain>
    </source>
</reference>
<dbReference type="FunCoup" id="A0A1B1AHS2">
    <property type="interactions" value="265"/>
</dbReference>
<gene>
    <name evidence="3" type="ORF">ATE48_09330</name>
</gene>
<dbReference type="Gene3D" id="3.30.9.10">
    <property type="entry name" value="D-Amino Acid Oxidase, subunit A, domain 2"/>
    <property type="match status" value="1"/>
</dbReference>
<name>A0A1B1AHS2_9PROT</name>
<dbReference type="InterPro" id="IPR036188">
    <property type="entry name" value="FAD/NAD-bd_sf"/>
</dbReference>
<keyword evidence="4" id="KW-1185">Reference proteome</keyword>
<dbReference type="EMBL" id="CP013244">
    <property type="protein sequence ID" value="ANP46108.1"/>
    <property type="molecule type" value="Genomic_DNA"/>
</dbReference>
<protein>
    <recommendedName>
        <fullName evidence="2">Rhodanese domain-containing protein</fullName>
    </recommendedName>
</protein>
<dbReference type="InterPro" id="IPR006076">
    <property type="entry name" value="FAD-dep_OxRdtase"/>
</dbReference>
<dbReference type="GO" id="GO:0005737">
    <property type="term" value="C:cytoplasm"/>
    <property type="evidence" value="ECO:0007669"/>
    <property type="project" value="TreeGrafter"/>
</dbReference>
<keyword evidence="1" id="KW-0560">Oxidoreductase</keyword>
<dbReference type="Proteomes" id="UP000092498">
    <property type="component" value="Chromosome"/>
</dbReference>
<dbReference type="KEGG" id="cbot:ATE48_09330"/>
<evidence type="ECO:0000313" key="4">
    <source>
        <dbReference type="Proteomes" id="UP000092498"/>
    </source>
</evidence>
<organism evidence="3 4">
    <name type="scientific">Candidatus Viadribacter manganicus</name>
    <dbReference type="NCBI Taxonomy" id="1759059"/>
    <lineage>
        <taxon>Bacteria</taxon>
        <taxon>Pseudomonadati</taxon>
        <taxon>Pseudomonadota</taxon>
        <taxon>Alphaproteobacteria</taxon>
        <taxon>Hyphomonadales</taxon>
        <taxon>Hyphomonadaceae</taxon>
        <taxon>Candidatus Viadribacter</taxon>
    </lineage>
</organism>
<dbReference type="PANTHER" id="PTHR13847">
    <property type="entry name" value="SARCOSINE DEHYDROGENASE-RELATED"/>
    <property type="match status" value="1"/>
</dbReference>
<dbReference type="OrthoDB" id="9806601at2"/>
<evidence type="ECO:0000256" key="1">
    <source>
        <dbReference type="ARBA" id="ARBA00023002"/>
    </source>
</evidence>
<dbReference type="InterPro" id="IPR001763">
    <property type="entry name" value="Rhodanese-like_dom"/>
</dbReference>
<dbReference type="GO" id="GO:0016491">
    <property type="term" value="F:oxidoreductase activity"/>
    <property type="evidence" value="ECO:0007669"/>
    <property type="project" value="UniProtKB-KW"/>
</dbReference>
<dbReference type="STRING" id="1759059.ATE48_09330"/>
<sequence>MERSYYVATANAFAPASKLEGEISADVVVIGGGYTGIHAALNAVERGFSVVLLEAGKIGWGASGRNGGQMIPGWRKGAVELIATFGEARAKVMCDLGLEARALTLARISKHKIQCDLRENGHLTLASKPADLNWMRAEVEALSKTMGYSGSRVVSAEEARAVADAPGFHGGLRDGGGGHLHPLNYAHGLAGAARDAGVQLYEGSRVLRVDTSEGVVAKTEAGVVRARYGVMACDALLGDLDARLAVRIMPVANYLVATAPLTDLPVRDDLAVSDSRFVVNYFRMSADGRLIFGGGERYTPHPPSDIAAFGRKHMGGVFPQLANAAIDYAWGGLVSISMSRLPHVGRFGDLFFAHGYSGQGVLLPALTGKVLAEAMAGTAERFDVLASIAPPEFPGGAALRSPLYVLGMLWYALRDRL</sequence>
<dbReference type="SUPFAM" id="SSF51905">
    <property type="entry name" value="FAD/NAD(P)-binding domain"/>
    <property type="match status" value="1"/>
</dbReference>
<dbReference type="PROSITE" id="PS50206">
    <property type="entry name" value="RHODANESE_3"/>
    <property type="match status" value="1"/>
</dbReference>
<dbReference type="InParanoid" id="A0A1B1AHS2"/>
<dbReference type="PANTHER" id="PTHR13847:SF281">
    <property type="entry name" value="FAD DEPENDENT OXIDOREDUCTASE DOMAIN-CONTAINING PROTEIN"/>
    <property type="match status" value="1"/>
</dbReference>
<dbReference type="Gene3D" id="3.50.50.60">
    <property type="entry name" value="FAD/NAD(P)-binding domain"/>
    <property type="match status" value="1"/>
</dbReference>
<dbReference type="RefSeq" id="WP_066770537.1">
    <property type="nucleotide sequence ID" value="NZ_CP013244.1"/>
</dbReference>
<accession>A0A1B1AHS2</accession>
<proteinExistence type="predicted"/>
<evidence type="ECO:0000313" key="3">
    <source>
        <dbReference type="EMBL" id="ANP46108.1"/>
    </source>
</evidence>
<feature type="domain" description="Rhodanese" evidence="2">
    <location>
        <begin position="27"/>
        <end position="69"/>
    </location>
</feature>
<evidence type="ECO:0000259" key="2">
    <source>
        <dbReference type="PROSITE" id="PS50206"/>
    </source>
</evidence>
<dbReference type="AlphaFoldDB" id="A0A1B1AHS2"/>
<dbReference type="Pfam" id="PF01266">
    <property type="entry name" value="DAO"/>
    <property type="match status" value="1"/>
</dbReference>